<dbReference type="RefSeq" id="XP_020132491.1">
    <property type="nucleotide sequence ID" value="XM_020270741.1"/>
</dbReference>
<keyword evidence="4" id="KW-1185">Reference proteome</keyword>
<evidence type="ECO:0000313" key="4">
    <source>
        <dbReference type="Proteomes" id="UP000183809"/>
    </source>
</evidence>
<dbReference type="GO" id="GO:0016020">
    <property type="term" value="C:membrane"/>
    <property type="evidence" value="ECO:0007669"/>
    <property type="project" value="TreeGrafter"/>
</dbReference>
<dbReference type="OrthoDB" id="201504at2759"/>
<feature type="transmembrane region" description="Helical" evidence="2">
    <location>
        <begin position="60"/>
        <end position="78"/>
    </location>
</feature>
<protein>
    <recommendedName>
        <fullName evidence="5">DUF1295-domain-containing protein</fullName>
    </recommendedName>
</protein>
<proteinExistence type="predicted"/>
<feature type="compositionally biased region" description="Low complexity" evidence="1">
    <location>
        <begin position="358"/>
        <end position="367"/>
    </location>
</feature>
<keyword evidence="2" id="KW-1133">Transmembrane helix</keyword>
<gene>
    <name evidence="3" type="ORF">BKCO1_1200067</name>
</gene>
<keyword evidence="2" id="KW-0812">Transmembrane</keyword>
<evidence type="ECO:0000256" key="2">
    <source>
        <dbReference type="SAM" id="Phobius"/>
    </source>
</evidence>
<dbReference type="PANTHER" id="PTHR32251:SF23">
    <property type="entry name" value="3-OXO-5-ALPHA-STEROID 4-DEHYDROGENASE (DUF1295)"/>
    <property type="match status" value="1"/>
</dbReference>
<feature type="compositionally biased region" description="Low complexity" evidence="1">
    <location>
        <begin position="341"/>
        <end position="351"/>
    </location>
</feature>
<dbReference type="EMBL" id="MNUE01000012">
    <property type="protein sequence ID" value="OJD36231.1"/>
    <property type="molecule type" value="Genomic_DNA"/>
</dbReference>
<reference evidence="3 4" key="1">
    <citation type="submission" date="2016-10" db="EMBL/GenBank/DDBJ databases">
        <title>Proteomics and genomics reveal pathogen-plant mechanisms compatible with a hemibiotrophic lifestyle of Diplodia corticola.</title>
        <authorList>
            <person name="Fernandes I."/>
            <person name="De Jonge R."/>
            <person name="Van De Peer Y."/>
            <person name="Devreese B."/>
            <person name="Alves A."/>
            <person name="Esteves A.C."/>
        </authorList>
    </citation>
    <scope>NUCLEOTIDE SEQUENCE [LARGE SCALE GENOMIC DNA]</scope>
    <source>
        <strain evidence="3 4">CBS 112549</strain>
    </source>
</reference>
<dbReference type="AlphaFoldDB" id="A0A1J9S6T6"/>
<feature type="transmembrane region" description="Helical" evidence="2">
    <location>
        <begin position="156"/>
        <end position="180"/>
    </location>
</feature>
<evidence type="ECO:0000256" key="1">
    <source>
        <dbReference type="SAM" id="MobiDB-lite"/>
    </source>
</evidence>
<comment type="caution">
    <text evidence="3">The sequence shown here is derived from an EMBL/GenBank/DDBJ whole genome shotgun (WGS) entry which is preliminary data.</text>
</comment>
<accession>A0A1J9S6T6</accession>
<dbReference type="Pfam" id="PF06966">
    <property type="entry name" value="DUF1295"/>
    <property type="match status" value="1"/>
</dbReference>
<dbReference type="PANTHER" id="PTHR32251">
    <property type="entry name" value="3-OXO-5-ALPHA-STEROID 4-DEHYDROGENASE"/>
    <property type="match status" value="1"/>
</dbReference>
<keyword evidence="2" id="KW-0472">Membrane</keyword>
<dbReference type="GeneID" id="31011000"/>
<organism evidence="3 4">
    <name type="scientific">Diplodia corticola</name>
    <dbReference type="NCBI Taxonomy" id="236234"/>
    <lineage>
        <taxon>Eukaryota</taxon>
        <taxon>Fungi</taxon>
        <taxon>Dikarya</taxon>
        <taxon>Ascomycota</taxon>
        <taxon>Pezizomycotina</taxon>
        <taxon>Dothideomycetes</taxon>
        <taxon>Dothideomycetes incertae sedis</taxon>
        <taxon>Botryosphaeriales</taxon>
        <taxon>Botryosphaeriaceae</taxon>
        <taxon>Diplodia</taxon>
    </lineage>
</organism>
<feature type="region of interest" description="Disordered" evidence="1">
    <location>
        <begin position="341"/>
        <end position="367"/>
    </location>
</feature>
<dbReference type="Proteomes" id="UP000183809">
    <property type="component" value="Unassembled WGS sequence"/>
</dbReference>
<dbReference type="InterPro" id="IPR010721">
    <property type="entry name" value="UstE-like"/>
</dbReference>
<evidence type="ECO:0000313" key="3">
    <source>
        <dbReference type="EMBL" id="OJD36231.1"/>
    </source>
</evidence>
<name>A0A1J9S6T6_9PEZI</name>
<sequence>MPLVALNTVLPAVKSLSDCADWSKTVEPFIPQLKTLPYDVAQHVTSLEELKAIYVATNPLISGFAFSLAIAPLFLLASEINRNYSQVDRFWSLLPTFYNAHYSLWAHLAGVPAEKADNVLAFSMLWSIRLTYNYWRKGGYNIGSEDYRWEIIKSKVPAAVFFLFNVTFISTIQSVLLFAVTAPTYILLLSSHLTGEGMSTSDTLFTRALIALVVIEWFSDQQQWNYQTAKHAYLRTAVVPKDWRRADLDRGFNVSGLWAYSRHPNFAAEQAVWVVLYQWAGFAARAHANWSAAGALSYLLLFQGSTWLTELLTAGKYPEYAEYQRQVGKFLPWPLRGAYKPPTTTGTTTTGPAGGGAAAKAKAGTKK</sequence>
<dbReference type="Gene3D" id="1.20.120.1630">
    <property type="match status" value="1"/>
</dbReference>
<evidence type="ECO:0008006" key="5">
    <source>
        <dbReference type="Google" id="ProtNLM"/>
    </source>
</evidence>